<proteinExistence type="predicted"/>
<dbReference type="SUPFAM" id="SSF88697">
    <property type="entry name" value="PUA domain-like"/>
    <property type="match status" value="1"/>
</dbReference>
<dbReference type="EMBL" id="AP022610">
    <property type="protein sequence ID" value="BBZ25944.1"/>
    <property type="molecule type" value="Genomic_DNA"/>
</dbReference>
<gene>
    <name evidence="1" type="ORF">MMAD_02390</name>
</gene>
<dbReference type="AlphaFoldDB" id="A0A7I7X8R1"/>
<dbReference type="KEGG" id="mmag:MMAD_02390"/>
<reference evidence="1 2" key="1">
    <citation type="journal article" date="2019" name="Emerg. Microbes Infect.">
        <title>Comprehensive subspecies identification of 175 nontuberculous mycobacteria species based on 7547 genomic profiles.</title>
        <authorList>
            <person name="Matsumoto Y."/>
            <person name="Kinjo T."/>
            <person name="Motooka D."/>
            <person name="Nabeya D."/>
            <person name="Jung N."/>
            <person name="Uechi K."/>
            <person name="Horii T."/>
            <person name="Iida T."/>
            <person name="Fujita J."/>
            <person name="Nakamura S."/>
        </authorList>
    </citation>
    <scope>NUCLEOTIDE SEQUENCE [LARGE SCALE GENOMIC DNA]</scope>
    <source>
        <strain evidence="1 2">JCM 13574</strain>
    </source>
</reference>
<accession>A0A7I7X8R1</accession>
<protein>
    <recommendedName>
        <fullName evidence="3">EVE domain-containing protein</fullName>
    </recommendedName>
</protein>
<dbReference type="Proteomes" id="UP000466517">
    <property type="component" value="Chromosome"/>
</dbReference>
<dbReference type="InterPro" id="IPR015947">
    <property type="entry name" value="PUA-like_sf"/>
</dbReference>
<organism evidence="1 2">
    <name type="scientific">Mycolicibacterium madagascariense</name>
    <dbReference type="NCBI Taxonomy" id="212765"/>
    <lineage>
        <taxon>Bacteria</taxon>
        <taxon>Bacillati</taxon>
        <taxon>Actinomycetota</taxon>
        <taxon>Actinomycetes</taxon>
        <taxon>Mycobacteriales</taxon>
        <taxon>Mycobacteriaceae</taxon>
        <taxon>Mycolicibacterium</taxon>
    </lineage>
</organism>
<evidence type="ECO:0000313" key="1">
    <source>
        <dbReference type="EMBL" id="BBZ25944.1"/>
    </source>
</evidence>
<evidence type="ECO:0000313" key="2">
    <source>
        <dbReference type="Proteomes" id="UP000466517"/>
    </source>
</evidence>
<name>A0A7I7X8R1_9MYCO</name>
<evidence type="ECO:0008006" key="3">
    <source>
        <dbReference type="Google" id="ProtNLM"/>
    </source>
</evidence>
<keyword evidence="2" id="KW-1185">Reference proteome</keyword>
<sequence>MLFWVSRHPQRGIWGAGLVTDEVSVRDGQAHVEVSIPLFDEPLTAAQLTRLPGLRTMELFRSPQQANPSWVSTAEYAVLEPLLPR</sequence>